<reference evidence="22 23" key="1">
    <citation type="submission" date="2012-06" db="EMBL/GenBank/DDBJ databases">
        <title>The Genome Sequence of Aeromonas hydrophila SSU.</title>
        <authorList>
            <consortium name="The Broad Institute Genome Sequencing Platform"/>
            <person name="Earl A."/>
            <person name="Ward D."/>
            <person name="Feldgarden M."/>
            <person name="Gevers D."/>
            <person name="Chopra A."/>
            <person name="Walker B."/>
            <person name="Young S.K."/>
            <person name="Zeng Q."/>
            <person name="Gargeya S."/>
            <person name="Fitzgerald M."/>
            <person name="Haas B."/>
            <person name="Abouelleil A."/>
            <person name="Alvarado L."/>
            <person name="Arachchi H.M."/>
            <person name="Berlin A.M."/>
            <person name="Chapman S.B."/>
            <person name="Goldberg J."/>
            <person name="Griggs A."/>
            <person name="Gujja S."/>
            <person name="Hansen M."/>
            <person name="Howarth C."/>
            <person name="Imamovic A."/>
            <person name="Larimer J."/>
            <person name="McCowan C."/>
            <person name="Montmayeur A."/>
            <person name="Murphy C."/>
            <person name="Neiman D."/>
            <person name="Pearson M."/>
            <person name="Priest M."/>
            <person name="Roberts A."/>
            <person name="Saif S."/>
            <person name="Shea T."/>
            <person name="Sisk P."/>
            <person name="Sykes S."/>
            <person name="Wortman J."/>
            <person name="Nusbaum C."/>
            <person name="Birren B."/>
        </authorList>
    </citation>
    <scope>NUCLEOTIDE SEQUENCE [LARGE SCALE GENOMIC DNA]</scope>
    <source>
        <strain evidence="22 23">SSU</strain>
    </source>
</reference>
<dbReference type="InterPro" id="IPR000631">
    <property type="entry name" value="CARKD"/>
</dbReference>
<dbReference type="InterPro" id="IPR030677">
    <property type="entry name" value="Nnr"/>
</dbReference>
<dbReference type="Pfam" id="PF03853">
    <property type="entry name" value="YjeF_N"/>
    <property type="match status" value="1"/>
</dbReference>
<evidence type="ECO:0000256" key="8">
    <source>
        <dbReference type="ARBA" id="ARBA00022857"/>
    </source>
</evidence>
<dbReference type="Proteomes" id="UP000005149">
    <property type="component" value="Unassembled WGS sequence"/>
</dbReference>
<dbReference type="PATRIC" id="fig|1073377.4.peg.2676"/>
<dbReference type="PANTHER" id="PTHR12592:SF0">
    <property type="entry name" value="ATP-DEPENDENT (S)-NAD(P)H-HYDRATE DEHYDRATASE"/>
    <property type="match status" value="1"/>
</dbReference>
<comment type="similarity">
    <text evidence="17">Belongs to the NnrD/CARKD family.</text>
</comment>
<evidence type="ECO:0000256" key="9">
    <source>
        <dbReference type="ARBA" id="ARBA00022958"/>
    </source>
</evidence>
<evidence type="ECO:0000256" key="6">
    <source>
        <dbReference type="ARBA" id="ARBA00022741"/>
    </source>
</evidence>
<comment type="similarity">
    <text evidence="3 19">In the N-terminal section; belongs to the NnrE/AIBP family.</text>
</comment>
<dbReference type="SUPFAM" id="SSF53613">
    <property type="entry name" value="Ribokinase-like"/>
    <property type="match status" value="1"/>
</dbReference>
<organism evidence="22 23">
    <name type="scientific">Aeromonas dhakensis</name>
    <dbReference type="NCBI Taxonomy" id="196024"/>
    <lineage>
        <taxon>Bacteria</taxon>
        <taxon>Pseudomonadati</taxon>
        <taxon>Pseudomonadota</taxon>
        <taxon>Gammaproteobacteria</taxon>
        <taxon>Aeromonadales</taxon>
        <taxon>Aeromonadaceae</taxon>
        <taxon>Aeromonas</taxon>
    </lineage>
</organism>
<comment type="subunit">
    <text evidence="17">Homotetramer.</text>
</comment>
<dbReference type="GO" id="GO:0052856">
    <property type="term" value="F:NAD(P)HX epimerase activity"/>
    <property type="evidence" value="ECO:0007669"/>
    <property type="project" value="UniProtKB-UniRule"/>
</dbReference>
<comment type="function">
    <text evidence="18">Catalyzes the epimerization of the S- and R-forms of NAD(P)HX, a damaged form of NAD(P)H that is a result of enzymatic or heat-dependent hydration. This is a prerequisite for the S-specific NAD(P)H-hydrate dehydratase to allow the repair of both epimers of NAD(P)HX.</text>
</comment>
<evidence type="ECO:0000256" key="3">
    <source>
        <dbReference type="ARBA" id="ARBA00006001"/>
    </source>
</evidence>
<keyword evidence="8 17" id="KW-0521">NADP</keyword>
<evidence type="ECO:0000256" key="2">
    <source>
        <dbReference type="ARBA" id="ARBA00000909"/>
    </source>
</evidence>
<evidence type="ECO:0000256" key="12">
    <source>
        <dbReference type="ARBA" id="ARBA00023239"/>
    </source>
</evidence>
<dbReference type="GO" id="GO:0110051">
    <property type="term" value="P:metabolite repair"/>
    <property type="evidence" value="ECO:0007669"/>
    <property type="project" value="TreeGrafter"/>
</dbReference>
<evidence type="ECO:0000256" key="19">
    <source>
        <dbReference type="PIRNR" id="PIRNR017184"/>
    </source>
</evidence>
<feature type="binding site" evidence="17">
    <location>
        <begin position="412"/>
        <end position="416"/>
    </location>
    <ligand>
        <name>AMP</name>
        <dbReference type="ChEBI" id="CHEBI:456215"/>
    </ligand>
</feature>
<evidence type="ECO:0000256" key="1">
    <source>
        <dbReference type="ARBA" id="ARBA00000013"/>
    </source>
</evidence>
<comment type="catalytic activity">
    <reaction evidence="16 17 19">
        <text>(6S)-NADPHX + ADP = AMP + phosphate + NADPH + H(+)</text>
        <dbReference type="Rhea" id="RHEA:32235"/>
        <dbReference type="ChEBI" id="CHEBI:15378"/>
        <dbReference type="ChEBI" id="CHEBI:43474"/>
        <dbReference type="ChEBI" id="CHEBI:57783"/>
        <dbReference type="ChEBI" id="CHEBI:64076"/>
        <dbReference type="ChEBI" id="CHEBI:456215"/>
        <dbReference type="ChEBI" id="CHEBI:456216"/>
        <dbReference type="EC" id="4.2.1.136"/>
    </reaction>
</comment>
<feature type="binding site" evidence="17">
    <location>
        <position position="440"/>
    </location>
    <ligand>
        <name>AMP</name>
        <dbReference type="ChEBI" id="CHEBI:456215"/>
    </ligand>
</feature>
<sequence>MEQVIGDAISGKEGQSLPQSLWRTEQIRALEREWAEREGLSLYALMERAGAALRTYATHHWPHSRCWWIFTGPGNNGGDGYVLARLARQLGLEPQVIAVRDPAELTGDTRRAADEWLAMGGTVVSPEERELDRLPTPDLVIDALLGTGVHIRLSPLMTRIVATINGLQVPVLAVDLPSGLNADTGCAMGAVVRASRTLTFIGIKQGMLTADGVDCVGRLDCDTLGVTAPPGWQAAAERVDYPSLRARLTPRQRSSHKGSHGKVLLVGGNAGMQGAIVLAARACLRAGAGLVRVCQHPDHLPASLYQAELMGSQGGGEESWASVRVVGPGLGQDEWGRRHFESFVNEQVPLVLDADGLNWLAQCPRHQDNWVLTPHPGEAARLLGCTIAEIAADRFAAVQRLQQRFGGVVLLKGAGTLIHDGKGMALCNEGNPGMASGGMGDLLSGIIAALLAQGWSAAEAARLGAVIHGEAADLAAADGERGMLASDLLPFIRRLVNPDTITS</sequence>
<dbReference type="GO" id="GO:0005524">
    <property type="term" value="F:ATP binding"/>
    <property type="evidence" value="ECO:0007669"/>
    <property type="project" value="UniProtKB-UniRule"/>
</dbReference>
<dbReference type="Gene3D" id="3.40.1190.20">
    <property type="match status" value="1"/>
</dbReference>
<dbReference type="GO" id="GO:0046496">
    <property type="term" value="P:nicotinamide nucleotide metabolic process"/>
    <property type="evidence" value="ECO:0007669"/>
    <property type="project" value="UniProtKB-UniRule"/>
</dbReference>
<feature type="binding site" evidence="18">
    <location>
        <position position="178"/>
    </location>
    <ligand>
        <name>K(+)</name>
        <dbReference type="ChEBI" id="CHEBI:29103"/>
    </ligand>
</feature>
<gene>
    <name evidence="18" type="primary">nnrE</name>
    <name evidence="17" type="synonym">nnrD</name>
    <name evidence="22" type="ORF">HMPREF1171_02628</name>
</gene>
<comment type="catalytic activity">
    <reaction evidence="1 18 19">
        <text>(6R)-NADHX = (6S)-NADHX</text>
        <dbReference type="Rhea" id="RHEA:32215"/>
        <dbReference type="ChEBI" id="CHEBI:64074"/>
        <dbReference type="ChEBI" id="CHEBI:64075"/>
        <dbReference type="EC" id="5.1.99.6"/>
    </reaction>
</comment>
<keyword evidence="6 17" id="KW-0547">Nucleotide-binding</keyword>
<evidence type="ECO:0000259" key="21">
    <source>
        <dbReference type="PROSITE" id="PS51385"/>
    </source>
</evidence>
<dbReference type="SUPFAM" id="SSF64153">
    <property type="entry name" value="YjeF N-terminal domain-like"/>
    <property type="match status" value="1"/>
</dbReference>
<feature type="binding site" evidence="18">
    <location>
        <begin position="75"/>
        <end position="79"/>
    </location>
    <ligand>
        <name>(6S)-NADPHX</name>
        <dbReference type="ChEBI" id="CHEBI:64076"/>
    </ligand>
</feature>
<dbReference type="HAMAP" id="MF_01966">
    <property type="entry name" value="NADHX_epimerase"/>
    <property type="match status" value="1"/>
</dbReference>
<dbReference type="HOGENOM" id="CLU_024853_4_3_6"/>
<keyword evidence="10 17" id="KW-0520">NAD</keyword>
<feature type="binding site" evidence="17">
    <location>
        <position position="441"/>
    </location>
    <ligand>
        <name>(6S)-NADPHX</name>
        <dbReference type="ChEBI" id="CHEBI:64076"/>
    </ligand>
</feature>
<proteinExistence type="inferred from homology"/>
<evidence type="ECO:0000256" key="4">
    <source>
        <dbReference type="ARBA" id="ARBA00009524"/>
    </source>
</evidence>
<feature type="domain" description="YjeF N-terminal" evidence="21">
    <location>
        <begin position="27"/>
        <end position="232"/>
    </location>
</feature>
<feature type="binding site" evidence="17">
    <location>
        <position position="375"/>
    </location>
    <ligand>
        <name>(6S)-NADPHX</name>
        <dbReference type="ChEBI" id="CHEBI:64076"/>
    </ligand>
</feature>
<comment type="cofactor">
    <cofactor evidence="18 19">
        <name>K(+)</name>
        <dbReference type="ChEBI" id="CHEBI:29103"/>
    </cofactor>
    <text evidence="18 19">Binds 1 potassium ion per subunit.</text>
</comment>
<comment type="caution">
    <text evidence="22">The sequence shown here is derived from an EMBL/GenBank/DDBJ whole genome shotgun (WGS) entry which is preliminary data.</text>
</comment>
<keyword evidence="7 17" id="KW-0067">ATP-binding</keyword>
<evidence type="ECO:0000256" key="5">
    <source>
        <dbReference type="ARBA" id="ARBA00022723"/>
    </source>
</evidence>
<dbReference type="InterPro" id="IPR004443">
    <property type="entry name" value="YjeF_N_dom"/>
</dbReference>
<comment type="caution">
    <text evidence="18">Lacks conserved residue(s) required for the propagation of feature annotation.</text>
</comment>
<feature type="binding site" evidence="18">
    <location>
        <position position="175"/>
    </location>
    <ligand>
        <name>(6S)-NADPHX</name>
        <dbReference type="ChEBI" id="CHEBI:64076"/>
    </ligand>
</feature>
<dbReference type="EC" id="5.1.99.6" evidence="19"/>
<protein>
    <recommendedName>
        <fullName evidence="19">Bifunctional NAD(P)H-hydrate repair enzyme</fullName>
    </recommendedName>
    <alternativeName>
        <fullName evidence="19">Nicotinamide nucleotide repair protein</fullName>
    </alternativeName>
    <domain>
        <recommendedName>
            <fullName evidence="19">ADP-dependent (S)-NAD(P)H-hydrate dehydratase</fullName>
            <ecNumber evidence="19">4.2.1.136</ecNumber>
        </recommendedName>
        <alternativeName>
            <fullName evidence="19">ADP-dependent NAD(P)HX dehydratase</fullName>
        </alternativeName>
    </domain>
    <domain>
        <recommendedName>
            <fullName evidence="19">NAD(P)H-hydrate epimerase</fullName>
            <ecNumber evidence="19">5.1.99.6</ecNumber>
        </recommendedName>
    </domain>
</protein>
<dbReference type="PROSITE" id="PS51385">
    <property type="entry name" value="YJEF_N"/>
    <property type="match status" value="1"/>
</dbReference>
<feature type="domain" description="YjeF C-terminal" evidence="20">
    <location>
        <begin position="240"/>
        <end position="499"/>
    </location>
</feature>
<keyword evidence="23" id="KW-1185">Reference proteome</keyword>
<evidence type="ECO:0000256" key="14">
    <source>
        <dbReference type="ARBA" id="ARBA00025153"/>
    </source>
</evidence>
<feature type="binding site" evidence="17">
    <location>
        <position position="329"/>
    </location>
    <ligand>
        <name>(6S)-NADPHX</name>
        <dbReference type="ChEBI" id="CHEBI:64076"/>
    </ligand>
</feature>
<dbReference type="AlphaFoldDB" id="K1K6Z2"/>
<keyword evidence="5 18" id="KW-0479">Metal-binding</keyword>
<evidence type="ECO:0000256" key="10">
    <source>
        <dbReference type="ARBA" id="ARBA00023027"/>
    </source>
</evidence>
<comment type="function">
    <text evidence="14 19">Bifunctional enzyme that catalyzes the epimerization of the S- and R-forms of NAD(P)HX and the dehydration of the S-form of NAD(P)HX at the expense of ADP, which is converted to AMP. This allows the repair of both epimers of NAD(P)HX, a damaged form of NAD(P)H that is a result of enzymatic or heat-dependent hydration.</text>
</comment>
<dbReference type="HAMAP" id="MF_01965">
    <property type="entry name" value="NADHX_dehydratase"/>
    <property type="match status" value="1"/>
</dbReference>
<comment type="similarity">
    <text evidence="18">Belongs to the NnrE/AIBP family.</text>
</comment>
<feature type="binding site" evidence="18">
    <location>
        <position position="142"/>
    </location>
    <ligand>
        <name>K(+)</name>
        <dbReference type="ChEBI" id="CHEBI:29103"/>
    </ligand>
</feature>
<keyword evidence="13" id="KW-0511">Multifunctional enzyme</keyword>
<dbReference type="NCBIfam" id="TIGR00197">
    <property type="entry name" value="yjeF_nterm"/>
    <property type="match status" value="1"/>
</dbReference>
<comment type="catalytic activity">
    <reaction evidence="2 18 19">
        <text>(6R)-NADPHX = (6S)-NADPHX</text>
        <dbReference type="Rhea" id="RHEA:32227"/>
        <dbReference type="ChEBI" id="CHEBI:64076"/>
        <dbReference type="ChEBI" id="CHEBI:64077"/>
        <dbReference type="EC" id="5.1.99.6"/>
    </reaction>
</comment>
<evidence type="ECO:0000313" key="23">
    <source>
        <dbReference type="Proteomes" id="UP000005149"/>
    </source>
</evidence>
<dbReference type="RefSeq" id="WP_005304248.1">
    <property type="nucleotide sequence ID" value="NZ_JDWD01000044.1"/>
</dbReference>
<evidence type="ECO:0000259" key="20">
    <source>
        <dbReference type="PROSITE" id="PS51383"/>
    </source>
</evidence>
<evidence type="ECO:0000256" key="17">
    <source>
        <dbReference type="HAMAP-Rule" id="MF_01965"/>
    </source>
</evidence>
<comment type="similarity">
    <text evidence="4 19">In the C-terminal section; belongs to the NnrD/CARKD family.</text>
</comment>
<name>K1K6Z2_9GAMM</name>
<comment type="catalytic activity">
    <reaction evidence="15 17 19">
        <text>(6S)-NADHX + ADP = AMP + phosphate + NADH + H(+)</text>
        <dbReference type="Rhea" id="RHEA:32223"/>
        <dbReference type="ChEBI" id="CHEBI:15378"/>
        <dbReference type="ChEBI" id="CHEBI:43474"/>
        <dbReference type="ChEBI" id="CHEBI:57945"/>
        <dbReference type="ChEBI" id="CHEBI:64074"/>
        <dbReference type="ChEBI" id="CHEBI:456215"/>
        <dbReference type="ChEBI" id="CHEBI:456216"/>
        <dbReference type="EC" id="4.2.1.136"/>
    </reaction>
</comment>
<evidence type="ECO:0000256" key="18">
    <source>
        <dbReference type="HAMAP-Rule" id="MF_01966"/>
    </source>
</evidence>
<comment type="function">
    <text evidence="17">Catalyzes the dehydration of the S-form of NAD(P)HX at the expense of ADP, which is converted to AMP. Together with NAD(P)HX epimerase, which catalyzes the epimerization of the S- and R-forms, the enzyme allows the repair of both epimers of NAD(P)HX, a damaged form of NAD(P)H that is a result of enzymatic or heat-dependent hydration.</text>
</comment>
<dbReference type="PROSITE" id="PS51383">
    <property type="entry name" value="YJEF_C_3"/>
    <property type="match status" value="1"/>
</dbReference>
<dbReference type="GO" id="GO:0046872">
    <property type="term" value="F:metal ion binding"/>
    <property type="evidence" value="ECO:0007669"/>
    <property type="project" value="UniProtKB-UniRule"/>
</dbReference>
<evidence type="ECO:0000256" key="7">
    <source>
        <dbReference type="ARBA" id="ARBA00022840"/>
    </source>
</evidence>
<evidence type="ECO:0000256" key="16">
    <source>
        <dbReference type="ARBA" id="ARBA00049209"/>
    </source>
</evidence>
<evidence type="ECO:0000313" key="22">
    <source>
        <dbReference type="EMBL" id="EKB27474.1"/>
    </source>
</evidence>
<keyword evidence="12 17" id="KW-0456">Lyase</keyword>
<dbReference type="PANTHER" id="PTHR12592">
    <property type="entry name" value="ATP-DEPENDENT (S)-NAD(P)H-HYDRATE DEHYDRATASE FAMILY MEMBER"/>
    <property type="match status" value="1"/>
</dbReference>
<feature type="binding site" evidence="18">
    <location>
        <position position="76"/>
    </location>
    <ligand>
        <name>K(+)</name>
        <dbReference type="ChEBI" id="CHEBI:29103"/>
    </ligand>
</feature>
<dbReference type="NCBIfam" id="TIGR00196">
    <property type="entry name" value="yjeF_cterm"/>
    <property type="match status" value="1"/>
</dbReference>
<accession>K1K6Z2</accession>
<dbReference type="CDD" id="cd01171">
    <property type="entry name" value="YXKO-related"/>
    <property type="match status" value="1"/>
</dbReference>
<evidence type="ECO:0000256" key="15">
    <source>
        <dbReference type="ARBA" id="ARBA00048238"/>
    </source>
</evidence>
<dbReference type="InterPro" id="IPR036652">
    <property type="entry name" value="YjeF_N_dom_sf"/>
</dbReference>
<dbReference type="EMBL" id="AGWR01000021">
    <property type="protein sequence ID" value="EKB27474.1"/>
    <property type="molecule type" value="Genomic_DNA"/>
</dbReference>
<evidence type="ECO:0000256" key="11">
    <source>
        <dbReference type="ARBA" id="ARBA00023235"/>
    </source>
</evidence>
<dbReference type="InterPro" id="IPR029056">
    <property type="entry name" value="Ribokinase-like"/>
</dbReference>
<keyword evidence="9 18" id="KW-0630">Potassium</keyword>
<keyword evidence="11 18" id="KW-0413">Isomerase</keyword>
<dbReference type="Pfam" id="PF01256">
    <property type="entry name" value="Carb_kinase"/>
    <property type="match status" value="1"/>
</dbReference>
<comment type="cofactor">
    <cofactor evidence="17">
        <name>Mg(2+)</name>
        <dbReference type="ChEBI" id="CHEBI:18420"/>
    </cofactor>
</comment>
<dbReference type="EC" id="4.2.1.136" evidence="19"/>
<feature type="binding site" evidence="17">
    <location>
        <position position="275"/>
    </location>
    <ligand>
        <name>(6S)-NADPHX</name>
        <dbReference type="ChEBI" id="CHEBI:64076"/>
    </ligand>
</feature>
<dbReference type="GO" id="GO:0052855">
    <property type="term" value="F:ADP-dependent NAD(P)H-hydrate dehydratase activity"/>
    <property type="evidence" value="ECO:0007669"/>
    <property type="project" value="UniProtKB-UniRule"/>
</dbReference>
<dbReference type="Gene3D" id="3.40.50.10260">
    <property type="entry name" value="YjeF N-terminal domain"/>
    <property type="match status" value="1"/>
</dbReference>
<dbReference type="PIRSF" id="PIRSF017184">
    <property type="entry name" value="Nnr"/>
    <property type="match status" value="1"/>
</dbReference>
<evidence type="ECO:0000256" key="13">
    <source>
        <dbReference type="ARBA" id="ARBA00023268"/>
    </source>
</evidence>